<dbReference type="Pfam" id="PF13417">
    <property type="entry name" value="GST_N_3"/>
    <property type="match status" value="1"/>
</dbReference>
<dbReference type="InterPro" id="IPR058268">
    <property type="entry name" value="DUF7962"/>
</dbReference>
<name>A0A139IW89_9PEZI</name>
<dbReference type="Proteomes" id="UP000073492">
    <property type="component" value="Unassembled WGS sequence"/>
</dbReference>
<accession>A0A139IW89</accession>
<protein>
    <recommendedName>
        <fullName evidence="1">GST C-terminal domain-containing protein</fullName>
    </recommendedName>
</protein>
<evidence type="ECO:0000313" key="3">
    <source>
        <dbReference type="Proteomes" id="UP000073492"/>
    </source>
</evidence>
<dbReference type="Gene3D" id="3.40.30.110">
    <property type="match status" value="2"/>
</dbReference>
<feature type="domain" description="GST C-terminal" evidence="1">
    <location>
        <begin position="113"/>
        <end position="271"/>
    </location>
</feature>
<sequence length="357" mass="40344">MVDSILCTNASGLPVVHKSTMAPHNEPVLFLWALSAWASKVTAYFALRNIPYSRCEQPITQPRPDIAALGVKYRRIPLMSMGRDIYCDTLLIMEKLEELYPESKEHAKISASSPTDRALEKLLEKWTDVVVFKAAAAVISTDLDLMKDPKFQSDREALWGRKWDQKTQNSLRPAALADMRANWDFLEDILRDGRQWILGGGGGKDEEGPKLADIHAAWIFDWLLMLPGSFPEDYFNEKRYPNVLGWRERYKTAIEKAKESAPKPTELESADCINKILDAGFEESNLQLEDDDPSGLKAGEEIKMAPVDTGFTSSDVGKLIGLRGNEVTISSLTQQGGKEIHIHYPRWNFRFDKVQLE</sequence>
<dbReference type="InterPro" id="IPR010987">
    <property type="entry name" value="Glutathione-S-Trfase_C-like"/>
</dbReference>
<dbReference type="SUPFAM" id="SSF47616">
    <property type="entry name" value="GST C-terminal domain-like"/>
    <property type="match status" value="1"/>
</dbReference>
<dbReference type="SUPFAM" id="SSF52833">
    <property type="entry name" value="Thioredoxin-like"/>
    <property type="match status" value="1"/>
</dbReference>
<evidence type="ECO:0000313" key="2">
    <source>
        <dbReference type="EMBL" id="KXT18912.1"/>
    </source>
</evidence>
<dbReference type="OrthoDB" id="414243at2759"/>
<comment type="caution">
    <text evidence="2">The sequence shown here is derived from an EMBL/GenBank/DDBJ whole genome shotgun (WGS) entry which is preliminary data.</text>
</comment>
<reference evidence="2 3" key="1">
    <citation type="submission" date="2015-07" db="EMBL/GenBank/DDBJ databases">
        <title>Comparative genomics of the Sigatoka disease complex on banana suggests a link between parallel evolutionary changes in Pseudocercospora fijiensis and Pseudocercospora eumusae and increased virulence on the banana host.</title>
        <authorList>
            <person name="Chang T.-C."/>
            <person name="Salvucci A."/>
            <person name="Crous P.W."/>
            <person name="Stergiopoulos I."/>
        </authorList>
    </citation>
    <scope>NUCLEOTIDE SEQUENCE [LARGE SCALE GENOMIC DNA]</scope>
    <source>
        <strain evidence="2 3">CBS 116634</strain>
    </source>
</reference>
<keyword evidence="3" id="KW-1185">Reference proteome</keyword>
<dbReference type="Pfam" id="PF25907">
    <property type="entry name" value="DUF7962"/>
    <property type="match status" value="1"/>
</dbReference>
<dbReference type="CDD" id="cd00299">
    <property type="entry name" value="GST_C_family"/>
    <property type="match status" value="1"/>
</dbReference>
<evidence type="ECO:0000259" key="1">
    <source>
        <dbReference type="PROSITE" id="PS50405"/>
    </source>
</evidence>
<dbReference type="InterPro" id="IPR036282">
    <property type="entry name" value="Glutathione-S-Trfase_C_sf"/>
</dbReference>
<proteinExistence type="predicted"/>
<gene>
    <name evidence="2" type="ORF">AC579_3561</name>
</gene>
<dbReference type="AlphaFoldDB" id="A0A139IW89"/>
<dbReference type="InterPro" id="IPR036249">
    <property type="entry name" value="Thioredoxin-like_sf"/>
</dbReference>
<dbReference type="InterPro" id="IPR004045">
    <property type="entry name" value="Glutathione_S-Trfase_N"/>
</dbReference>
<dbReference type="EMBL" id="LFZO01000002">
    <property type="protein sequence ID" value="KXT18912.1"/>
    <property type="molecule type" value="Genomic_DNA"/>
</dbReference>
<organism evidence="2 3">
    <name type="scientific">Pseudocercospora musae</name>
    <dbReference type="NCBI Taxonomy" id="113226"/>
    <lineage>
        <taxon>Eukaryota</taxon>
        <taxon>Fungi</taxon>
        <taxon>Dikarya</taxon>
        <taxon>Ascomycota</taxon>
        <taxon>Pezizomycotina</taxon>
        <taxon>Dothideomycetes</taxon>
        <taxon>Dothideomycetidae</taxon>
        <taxon>Mycosphaerellales</taxon>
        <taxon>Mycosphaerellaceae</taxon>
        <taxon>Pseudocercospora</taxon>
    </lineage>
</organism>
<dbReference type="PROSITE" id="PS50405">
    <property type="entry name" value="GST_CTER"/>
    <property type="match status" value="1"/>
</dbReference>